<accession>A0A1W1WSG3</accession>
<dbReference type="InterPro" id="IPR019291">
    <property type="entry name" value="Host_attachment_protein"/>
</dbReference>
<proteinExistence type="predicted"/>
<keyword evidence="2" id="KW-1185">Reference proteome</keyword>
<dbReference type="AlphaFoldDB" id="A0A1W1WSG3"/>
<dbReference type="OrthoDB" id="5372733at2"/>
<gene>
    <name evidence="1" type="ORF">SAMN05660197_1043</name>
</gene>
<dbReference type="EMBL" id="FWWZ01000001">
    <property type="protein sequence ID" value="SMC09237.1"/>
    <property type="molecule type" value="Genomic_DNA"/>
</dbReference>
<dbReference type="RefSeq" id="WP_084275476.1">
    <property type="nucleotide sequence ID" value="NZ_AP026671.1"/>
</dbReference>
<name>A0A1W1WSG3_9BACT</name>
<dbReference type="Proteomes" id="UP000192602">
    <property type="component" value="Unassembled WGS sequence"/>
</dbReference>
<sequence>MKVGDLVIVSNLGEMKVYKANPRDLEAEAGLKPENIKLDLVNAVDYVEAHWKLQDIVTDEAGRFKADAGKMGGNAGERHELEKKMEEDVIKVIAEDIAKMVEQYNPPKYFLALPENIFSRVWQRVQDLQAKYPDVVNKLFRYVEEDLTKTDKNELPKIFKEKGKHF</sequence>
<evidence type="ECO:0000313" key="2">
    <source>
        <dbReference type="Proteomes" id="UP000192602"/>
    </source>
</evidence>
<dbReference type="Pfam" id="PF10116">
    <property type="entry name" value="Host_attach"/>
    <property type="match status" value="1"/>
</dbReference>
<dbReference type="STRING" id="1069081.SAMN05660197_1043"/>
<reference evidence="2" key="1">
    <citation type="submission" date="2017-04" db="EMBL/GenBank/DDBJ databases">
        <authorList>
            <person name="Varghese N."/>
            <person name="Submissions S."/>
        </authorList>
    </citation>
    <scope>NUCLEOTIDE SEQUENCE [LARGE SCALE GENOMIC DNA]</scope>
    <source>
        <strain evidence="2">DSM 16512</strain>
    </source>
</reference>
<evidence type="ECO:0000313" key="1">
    <source>
        <dbReference type="EMBL" id="SMC09237.1"/>
    </source>
</evidence>
<organism evidence="1 2">
    <name type="scientific">Nitratiruptor tergarcus DSM 16512</name>
    <dbReference type="NCBI Taxonomy" id="1069081"/>
    <lineage>
        <taxon>Bacteria</taxon>
        <taxon>Pseudomonadati</taxon>
        <taxon>Campylobacterota</taxon>
        <taxon>Epsilonproteobacteria</taxon>
        <taxon>Nautiliales</taxon>
        <taxon>Nitratiruptoraceae</taxon>
        <taxon>Nitratiruptor</taxon>
    </lineage>
</organism>
<protein>
    <submittedName>
        <fullName evidence="1">Protein required for attachment to host cells</fullName>
    </submittedName>
</protein>